<feature type="compositionally biased region" description="Basic and acidic residues" evidence="1">
    <location>
        <begin position="15"/>
        <end position="24"/>
    </location>
</feature>
<feature type="region of interest" description="Disordered" evidence="1">
    <location>
        <begin position="245"/>
        <end position="345"/>
    </location>
</feature>
<organism evidence="2 3">
    <name type="scientific">Lithospermum erythrorhizon</name>
    <name type="common">Purple gromwell</name>
    <name type="synonym">Lithospermum officinale var. erythrorhizon</name>
    <dbReference type="NCBI Taxonomy" id="34254"/>
    <lineage>
        <taxon>Eukaryota</taxon>
        <taxon>Viridiplantae</taxon>
        <taxon>Streptophyta</taxon>
        <taxon>Embryophyta</taxon>
        <taxon>Tracheophyta</taxon>
        <taxon>Spermatophyta</taxon>
        <taxon>Magnoliopsida</taxon>
        <taxon>eudicotyledons</taxon>
        <taxon>Gunneridae</taxon>
        <taxon>Pentapetalae</taxon>
        <taxon>asterids</taxon>
        <taxon>lamiids</taxon>
        <taxon>Boraginales</taxon>
        <taxon>Boraginaceae</taxon>
        <taxon>Boraginoideae</taxon>
        <taxon>Lithospermeae</taxon>
        <taxon>Lithospermum</taxon>
    </lineage>
</organism>
<name>A0AAV3Q8H7_LITER</name>
<sequence length="474" mass="54516">MTSSLESELEQVQTRIHELETERRSSKKKLEHFLRKLSEERATWRSREHEKIRAIIDDMKSDLTRERKNRQRLEIVNSKLINELADTKMSAKRYMQDYEKERRSRELIEQACDELAKEIAEDKAEIEEFKRDSMRFQEEVDDERKMLQMAEVWREEHVQMKLLDAKAILEDKFSQMNKLVSDLESLLSSNSSPPGTEEMKKAEILRHVAANMSIEEIGEFTYEPPNPDDMLSVFEDVNFCEAPSERQTELFVADSPARRGSQNQNGRPEANEFNRYNARSHPSYVYQSGELEEDGSEWETVSQLEDQGLSSSPGVTDPSVNRSGQGSNVSGSGSEWEEDKREGTPITEINEVCTVPIHQLKKASSVSRLWKSSNGENYKIMSLEGFNGRLSHRRLSNGVIHSPDHGLGKDRLSPHGLSGQWSSPVSANPQMNRGMKVCIEWPRAGQKNSLKSKLMEARMENQKIQLRQVLKQKI</sequence>
<feature type="region of interest" description="Disordered" evidence="1">
    <location>
        <begin position="1"/>
        <end position="25"/>
    </location>
</feature>
<dbReference type="AlphaFoldDB" id="A0AAV3Q8H7"/>
<proteinExistence type="predicted"/>
<dbReference type="PANTHER" id="PTHR31071:SF2">
    <property type="entry name" value="ACTIN CYTOSKELETON-REGULATORY COMPLEX PAN-LIKE PROTEIN"/>
    <property type="match status" value="1"/>
</dbReference>
<gene>
    <name evidence="2" type="ORF">LIER_38931</name>
</gene>
<feature type="compositionally biased region" description="Low complexity" evidence="1">
    <location>
        <begin position="319"/>
        <end position="334"/>
    </location>
</feature>
<dbReference type="InterPro" id="IPR043424">
    <property type="entry name" value="BLT-like"/>
</dbReference>
<feature type="compositionally biased region" description="Polar residues" evidence="1">
    <location>
        <begin position="1"/>
        <end position="14"/>
    </location>
</feature>
<evidence type="ECO:0000256" key="1">
    <source>
        <dbReference type="SAM" id="MobiDB-lite"/>
    </source>
</evidence>
<evidence type="ECO:0000313" key="3">
    <source>
        <dbReference type="Proteomes" id="UP001454036"/>
    </source>
</evidence>
<reference evidence="2 3" key="1">
    <citation type="submission" date="2024-01" db="EMBL/GenBank/DDBJ databases">
        <title>The complete chloroplast genome sequence of Lithospermum erythrorhizon: insights into the phylogenetic relationship among Boraginaceae species and the maternal lineages of purple gromwells.</title>
        <authorList>
            <person name="Okada T."/>
            <person name="Watanabe K."/>
        </authorList>
    </citation>
    <scope>NUCLEOTIDE SEQUENCE [LARGE SCALE GENOMIC DNA]</scope>
</reference>
<dbReference type="Proteomes" id="UP001454036">
    <property type="component" value="Unassembled WGS sequence"/>
</dbReference>
<protein>
    <submittedName>
        <fullName evidence="2">Uncharacterized protein</fullName>
    </submittedName>
</protein>
<accession>A0AAV3Q8H7</accession>
<keyword evidence="3" id="KW-1185">Reference proteome</keyword>
<dbReference type="EMBL" id="BAABME010020246">
    <property type="protein sequence ID" value="GAA0159840.1"/>
    <property type="molecule type" value="Genomic_DNA"/>
</dbReference>
<feature type="compositionally biased region" description="Polar residues" evidence="1">
    <location>
        <begin position="299"/>
        <end position="314"/>
    </location>
</feature>
<dbReference type="PANTHER" id="PTHR31071">
    <property type="entry name" value="GB|AAF24581.1"/>
    <property type="match status" value="1"/>
</dbReference>
<evidence type="ECO:0000313" key="2">
    <source>
        <dbReference type="EMBL" id="GAA0159840.1"/>
    </source>
</evidence>
<comment type="caution">
    <text evidence="2">The sequence shown here is derived from an EMBL/GenBank/DDBJ whole genome shotgun (WGS) entry which is preliminary data.</text>
</comment>